<dbReference type="RefSeq" id="WP_068007102.1">
    <property type="nucleotide sequence ID" value="NZ_QQBC01000010.1"/>
</dbReference>
<dbReference type="GO" id="GO:0016301">
    <property type="term" value="F:kinase activity"/>
    <property type="evidence" value="ECO:0007669"/>
    <property type="project" value="UniProtKB-KW"/>
</dbReference>
<sequence length="494" mass="53458">MARDDAVAAVQNVLARLGKRSGLSPDRLRSTEIDARPLLTLPVVRHNAELRDRAAADVAVQVVRALARQLPPTQRIIADTVLNLEMLRQPDADTDGTAVDLDRLYGEDLGARRDYLVAHWDLVHRAQHTSPDHDAPTVRSLRTRLERTTFTDLATLLIDRPAYDFAPGGDRLDQRVPPARLGAVTVIGDAVIDQIYRVQTPPQPDTAVRGTAEDTPGGKALNRAIAAARLGLEVRLLCAVGDDDAGRRVLTWLRRYDVDVSLVKVVPDAPTPVTALIIAPGQPPAVIACRPDRTSLTAEDVLAPARRDGIATADAVLMSFEQPAAVVEQVLASIGELAEPPPLIVHAGPPLREPQRLYPYLQAVDYLVGTEAELRALLPGVDADITDIVQYLRTFGTGTVCVMESTGCHVRSADLDLLIPPYSPIPAGSPRAHAAFSAALAYRLLRRERRRPAEPGDFRFAAAAMVASQLLDVPGALSPLDRIDQILTIASEEH</sequence>
<evidence type="ECO:0000313" key="4">
    <source>
        <dbReference type="EMBL" id="RDI63418.1"/>
    </source>
</evidence>
<keyword evidence="2 4" id="KW-0418">Kinase</keyword>
<accession>A0A370HY32</accession>
<feature type="domain" description="Carbohydrate kinase PfkB" evidence="3">
    <location>
        <begin position="184"/>
        <end position="402"/>
    </location>
</feature>
<dbReference type="STRING" id="1210086.GCA_001613105_07132"/>
<dbReference type="PANTHER" id="PTHR10584:SF166">
    <property type="entry name" value="RIBOKINASE"/>
    <property type="match status" value="1"/>
</dbReference>
<protein>
    <submittedName>
        <fullName evidence="4">Ribokinase</fullName>
    </submittedName>
</protein>
<organism evidence="4 5">
    <name type="scientific">Nocardia pseudobrasiliensis</name>
    <dbReference type="NCBI Taxonomy" id="45979"/>
    <lineage>
        <taxon>Bacteria</taxon>
        <taxon>Bacillati</taxon>
        <taxon>Actinomycetota</taxon>
        <taxon>Actinomycetes</taxon>
        <taxon>Mycobacteriales</taxon>
        <taxon>Nocardiaceae</taxon>
        <taxon>Nocardia</taxon>
    </lineage>
</organism>
<dbReference type="SUPFAM" id="SSF53613">
    <property type="entry name" value="Ribokinase-like"/>
    <property type="match status" value="1"/>
</dbReference>
<keyword evidence="1" id="KW-0808">Transferase</keyword>
<evidence type="ECO:0000313" key="5">
    <source>
        <dbReference type="Proteomes" id="UP000254869"/>
    </source>
</evidence>
<evidence type="ECO:0000259" key="3">
    <source>
        <dbReference type="Pfam" id="PF00294"/>
    </source>
</evidence>
<evidence type="ECO:0000256" key="1">
    <source>
        <dbReference type="ARBA" id="ARBA00022679"/>
    </source>
</evidence>
<dbReference type="AlphaFoldDB" id="A0A370HY32"/>
<comment type="caution">
    <text evidence="4">The sequence shown here is derived from an EMBL/GenBank/DDBJ whole genome shotgun (WGS) entry which is preliminary data.</text>
</comment>
<dbReference type="Gene3D" id="3.40.1190.20">
    <property type="match status" value="1"/>
</dbReference>
<dbReference type="Pfam" id="PF00294">
    <property type="entry name" value="PfkB"/>
    <property type="match status" value="1"/>
</dbReference>
<reference evidence="4 5" key="1">
    <citation type="submission" date="2018-07" db="EMBL/GenBank/DDBJ databases">
        <title>Genomic Encyclopedia of Type Strains, Phase IV (KMG-IV): sequencing the most valuable type-strain genomes for metagenomic binning, comparative biology and taxonomic classification.</title>
        <authorList>
            <person name="Goeker M."/>
        </authorList>
    </citation>
    <scope>NUCLEOTIDE SEQUENCE [LARGE SCALE GENOMIC DNA]</scope>
    <source>
        <strain evidence="4 5">DSM 44290</strain>
    </source>
</reference>
<name>A0A370HY32_9NOCA</name>
<dbReference type="Proteomes" id="UP000254869">
    <property type="component" value="Unassembled WGS sequence"/>
</dbReference>
<dbReference type="PANTHER" id="PTHR10584">
    <property type="entry name" value="SUGAR KINASE"/>
    <property type="match status" value="1"/>
</dbReference>
<dbReference type="InterPro" id="IPR029056">
    <property type="entry name" value="Ribokinase-like"/>
</dbReference>
<dbReference type="InterPro" id="IPR011611">
    <property type="entry name" value="PfkB_dom"/>
</dbReference>
<dbReference type="EMBL" id="QQBC01000010">
    <property type="protein sequence ID" value="RDI63418.1"/>
    <property type="molecule type" value="Genomic_DNA"/>
</dbReference>
<proteinExistence type="predicted"/>
<keyword evidence="5" id="KW-1185">Reference proteome</keyword>
<evidence type="ECO:0000256" key="2">
    <source>
        <dbReference type="ARBA" id="ARBA00022777"/>
    </source>
</evidence>
<gene>
    <name evidence="4" type="ORF">DFR76_110115</name>
</gene>